<name>A0A1I3KUB2_9FLAO</name>
<keyword evidence="2" id="KW-1185">Reference proteome</keyword>
<protein>
    <submittedName>
        <fullName evidence="1">Uncharacterized protein</fullName>
    </submittedName>
</protein>
<sequence>MIEPISSPLFAIDNYYYKSNMRGSYRKKFLKDMLLDTPEANRILSEFYGGIYLFEDGKLDKTVYDLMEIWSIKQTL</sequence>
<proteinExistence type="predicted"/>
<dbReference type="OrthoDB" id="1361638at2"/>
<evidence type="ECO:0000313" key="2">
    <source>
        <dbReference type="Proteomes" id="UP000243887"/>
    </source>
</evidence>
<dbReference type="EMBL" id="FORU01000001">
    <property type="protein sequence ID" value="SFI76073.1"/>
    <property type="molecule type" value="Genomic_DNA"/>
</dbReference>
<gene>
    <name evidence="1" type="ORF">SAMN04487893_10166</name>
</gene>
<evidence type="ECO:0000313" key="1">
    <source>
        <dbReference type="EMBL" id="SFI76073.1"/>
    </source>
</evidence>
<dbReference type="RefSeq" id="WP_143077685.1">
    <property type="nucleotide sequence ID" value="NZ_FORU01000001.1"/>
</dbReference>
<reference evidence="2" key="1">
    <citation type="submission" date="2016-10" db="EMBL/GenBank/DDBJ databases">
        <authorList>
            <person name="Varghese N."/>
            <person name="Submissions S."/>
        </authorList>
    </citation>
    <scope>NUCLEOTIDE SEQUENCE [LARGE SCALE GENOMIC DNA]</scope>
    <source>
        <strain evidence="2">DSM 26542</strain>
    </source>
</reference>
<organism evidence="1 2">
    <name type="scientific">Myroides guanonis</name>
    <dbReference type="NCBI Taxonomy" id="1150112"/>
    <lineage>
        <taxon>Bacteria</taxon>
        <taxon>Pseudomonadati</taxon>
        <taxon>Bacteroidota</taxon>
        <taxon>Flavobacteriia</taxon>
        <taxon>Flavobacteriales</taxon>
        <taxon>Flavobacteriaceae</taxon>
        <taxon>Myroides</taxon>
    </lineage>
</organism>
<accession>A0A1I3KUB2</accession>
<dbReference type="Proteomes" id="UP000243887">
    <property type="component" value="Unassembled WGS sequence"/>
</dbReference>
<dbReference type="AlphaFoldDB" id="A0A1I3KUB2"/>